<name>A0ABN2DEB3_9ACTN</name>
<dbReference type="Pfam" id="PF03807">
    <property type="entry name" value="F420_oxidored"/>
    <property type="match status" value="1"/>
</dbReference>
<feature type="domain" description="Pyrroline-5-carboxylate reductase catalytic N-terminal" evidence="2">
    <location>
        <begin position="58"/>
        <end position="146"/>
    </location>
</feature>
<keyword evidence="4" id="KW-1185">Reference proteome</keyword>
<gene>
    <name evidence="3" type="ORF">GCM10009804_35750</name>
</gene>
<reference evidence="3 4" key="1">
    <citation type="journal article" date="2019" name="Int. J. Syst. Evol. Microbiol.">
        <title>The Global Catalogue of Microorganisms (GCM) 10K type strain sequencing project: providing services to taxonomists for standard genome sequencing and annotation.</title>
        <authorList>
            <consortium name="The Broad Institute Genomics Platform"/>
            <consortium name="The Broad Institute Genome Sequencing Center for Infectious Disease"/>
            <person name="Wu L."/>
            <person name="Ma J."/>
        </authorList>
    </citation>
    <scope>NUCLEOTIDE SEQUENCE [LARGE SCALE GENOMIC DNA]</scope>
    <source>
        <strain evidence="3 4">JCM 15572</strain>
    </source>
</reference>
<proteinExistence type="predicted"/>
<dbReference type="Gene3D" id="3.40.50.720">
    <property type="entry name" value="NAD(P)-binding Rossmann-like Domain"/>
    <property type="match status" value="1"/>
</dbReference>
<dbReference type="PANTHER" id="PTHR14239:SF0">
    <property type="entry name" value="F420-DEPENDENT NADP REDUCTASE"/>
    <property type="match status" value="1"/>
</dbReference>
<sequence>MTNSLGDPDATGANAQGAMGVYVEGAESAGAEGADLEGVEGAGEGGPRGAGVGRGPVVGILGAGKVGTVLARLAVAAGYRVLIAGSGAVSKIELIVEVIAPGAVASTASEVVAEAEVVILALPLGKYRTIPADALRGKLVIDAMNYWWEVDGIRDDLTDPRTSSSELVQEFLVGAQVVKAFNHMGYHDLEAGASPAGTPNRKAIAIAGPEPAATRTAELVDALGFDPVPIGPLAAGKHLQPGTPPFGANENALTLRTMIPSTEVAP</sequence>
<comment type="caution">
    <text evidence="3">The sequence shown here is derived from an EMBL/GenBank/DDBJ whole genome shotgun (WGS) entry which is preliminary data.</text>
</comment>
<organism evidence="3 4">
    <name type="scientific">Kribbella hippodromi</name>
    <dbReference type="NCBI Taxonomy" id="434347"/>
    <lineage>
        <taxon>Bacteria</taxon>
        <taxon>Bacillati</taxon>
        <taxon>Actinomycetota</taxon>
        <taxon>Actinomycetes</taxon>
        <taxon>Propionibacteriales</taxon>
        <taxon>Kribbellaceae</taxon>
        <taxon>Kribbella</taxon>
    </lineage>
</organism>
<dbReference type="InterPro" id="IPR051267">
    <property type="entry name" value="STEAP_metalloreductase"/>
</dbReference>
<dbReference type="SUPFAM" id="SSF51735">
    <property type="entry name" value="NAD(P)-binding Rossmann-fold domains"/>
    <property type="match status" value="1"/>
</dbReference>
<dbReference type="Proteomes" id="UP001501705">
    <property type="component" value="Unassembled WGS sequence"/>
</dbReference>
<dbReference type="InterPro" id="IPR028939">
    <property type="entry name" value="P5C_Rdtase_cat_N"/>
</dbReference>
<evidence type="ECO:0000256" key="1">
    <source>
        <dbReference type="ARBA" id="ARBA00023002"/>
    </source>
</evidence>
<protein>
    <submittedName>
        <fullName evidence="3">NAD(P)-binding domain-containing protein</fullName>
    </submittedName>
</protein>
<keyword evidence="1" id="KW-0560">Oxidoreductase</keyword>
<evidence type="ECO:0000313" key="4">
    <source>
        <dbReference type="Proteomes" id="UP001501705"/>
    </source>
</evidence>
<dbReference type="InterPro" id="IPR036291">
    <property type="entry name" value="NAD(P)-bd_dom_sf"/>
</dbReference>
<evidence type="ECO:0000313" key="3">
    <source>
        <dbReference type="EMBL" id="GAA1575823.1"/>
    </source>
</evidence>
<evidence type="ECO:0000259" key="2">
    <source>
        <dbReference type="Pfam" id="PF03807"/>
    </source>
</evidence>
<accession>A0ABN2DEB3</accession>
<dbReference type="RefSeq" id="WP_344234684.1">
    <property type="nucleotide sequence ID" value="NZ_BAAAPH010000010.1"/>
</dbReference>
<dbReference type="EMBL" id="BAAAPH010000010">
    <property type="protein sequence ID" value="GAA1575823.1"/>
    <property type="molecule type" value="Genomic_DNA"/>
</dbReference>
<dbReference type="PANTHER" id="PTHR14239">
    <property type="entry name" value="DUDULIN-RELATED"/>
    <property type="match status" value="1"/>
</dbReference>